<feature type="domain" description="UDP-glucose/GDP-mannose dehydrogenase C-terminal" evidence="5">
    <location>
        <begin position="300"/>
        <end position="391"/>
    </location>
</feature>
<dbReference type="SUPFAM" id="SSF51735">
    <property type="entry name" value="NAD(P)-binding Rossmann-fold domains"/>
    <property type="match status" value="1"/>
</dbReference>
<evidence type="ECO:0000313" key="7">
    <source>
        <dbReference type="Proteomes" id="UP001550628"/>
    </source>
</evidence>
<dbReference type="PIRSF" id="PIRSF000124">
    <property type="entry name" value="UDPglc_GDPman_dh"/>
    <property type="match status" value="1"/>
</dbReference>
<evidence type="ECO:0000256" key="1">
    <source>
        <dbReference type="ARBA" id="ARBA00006601"/>
    </source>
</evidence>
<dbReference type="InterPro" id="IPR001732">
    <property type="entry name" value="UDP-Glc/GDP-Man_DH_N"/>
</dbReference>
<name>A0ABV2X2J3_9NOCA</name>
<evidence type="ECO:0000256" key="3">
    <source>
        <dbReference type="ARBA" id="ARBA00023027"/>
    </source>
</evidence>
<dbReference type="SUPFAM" id="SSF48179">
    <property type="entry name" value="6-phosphogluconate dehydrogenase C-terminal domain-like"/>
    <property type="match status" value="1"/>
</dbReference>
<dbReference type="Gene3D" id="3.40.50.720">
    <property type="entry name" value="NAD(P)-binding Rossmann-like Domain"/>
    <property type="match status" value="2"/>
</dbReference>
<evidence type="ECO:0000259" key="5">
    <source>
        <dbReference type="SMART" id="SM00984"/>
    </source>
</evidence>
<dbReference type="InterPro" id="IPR014027">
    <property type="entry name" value="UDP-Glc/GDP-Man_DH_C"/>
</dbReference>
<proteinExistence type="inferred from homology"/>
<dbReference type="Proteomes" id="UP001550628">
    <property type="component" value="Unassembled WGS sequence"/>
</dbReference>
<protein>
    <submittedName>
        <fullName evidence="6">Nucleotide sugar dehydrogenase</fullName>
    </submittedName>
</protein>
<dbReference type="InterPro" id="IPR036291">
    <property type="entry name" value="NAD(P)-bd_dom_sf"/>
</dbReference>
<dbReference type="Pfam" id="PF03721">
    <property type="entry name" value="UDPG_MGDP_dh_N"/>
    <property type="match status" value="1"/>
</dbReference>
<comment type="similarity">
    <text evidence="1 4">Belongs to the UDP-glucose/GDP-mannose dehydrogenase family.</text>
</comment>
<dbReference type="PIRSF" id="PIRSF500136">
    <property type="entry name" value="UDP_ManNAc_DH"/>
    <property type="match status" value="1"/>
</dbReference>
<evidence type="ECO:0000256" key="4">
    <source>
        <dbReference type="PIRNR" id="PIRNR000124"/>
    </source>
</evidence>
<dbReference type="RefSeq" id="WP_357154452.1">
    <property type="nucleotide sequence ID" value="NZ_JBEYBF010000065.1"/>
</dbReference>
<dbReference type="EMBL" id="JBEYBF010000065">
    <property type="protein sequence ID" value="MEU1957343.1"/>
    <property type="molecule type" value="Genomic_DNA"/>
</dbReference>
<organism evidence="6 7">
    <name type="scientific">Nocardia rhamnosiphila</name>
    <dbReference type="NCBI Taxonomy" id="426716"/>
    <lineage>
        <taxon>Bacteria</taxon>
        <taxon>Bacillati</taxon>
        <taxon>Actinomycetota</taxon>
        <taxon>Actinomycetes</taxon>
        <taxon>Mycobacteriales</taxon>
        <taxon>Nocardiaceae</taxon>
        <taxon>Nocardia</taxon>
    </lineage>
</organism>
<dbReference type="NCBIfam" id="TIGR03026">
    <property type="entry name" value="NDP-sugDHase"/>
    <property type="match status" value="1"/>
</dbReference>
<dbReference type="InterPro" id="IPR014026">
    <property type="entry name" value="UDP-Glc/GDP-Man_DH_dimer"/>
</dbReference>
<evidence type="ECO:0000313" key="6">
    <source>
        <dbReference type="EMBL" id="MEU1957343.1"/>
    </source>
</evidence>
<keyword evidence="7" id="KW-1185">Reference proteome</keyword>
<dbReference type="InterPro" id="IPR008927">
    <property type="entry name" value="6-PGluconate_DH-like_C_sf"/>
</dbReference>
<dbReference type="SMART" id="SM00984">
    <property type="entry name" value="UDPG_MGDP_dh_C"/>
    <property type="match status" value="1"/>
</dbReference>
<reference evidence="6 7" key="1">
    <citation type="submission" date="2024-06" db="EMBL/GenBank/DDBJ databases">
        <title>The Natural Products Discovery Center: Release of the First 8490 Sequenced Strains for Exploring Actinobacteria Biosynthetic Diversity.</title>
        <authorList>
            <person name="Kalkreuter E."/>
            <person name="Kautsar S.A."/>
            <person name="Yang D."/>
            <person name="Bader C.D."/>
            <person name="Teijaro C.N."/>
            <person name="Fluegel L."/>
            <person name="Davis C.M."/>
            <person name="Simpson J.R."/>
            <person name="Lauterbach L."/>
            <person name="Steele A.D."/>
            <person name="Gui C."/>
            <person name="Meng S."/>
            <person name="Li G."/>
            <person name="Viehrig K."/>
            <person name="Ye F."/>
            <person name="Su P."/>
            <person name="Kiefer A.F."/>
            <person name="Nichols A."/>
            <person name="Cepeda A.J."/>
            <person name="Yan W."/>
            <person name="Fan B."/>
            <person name="Jiang Y."/>
            <person name="Adhikari A."/>
            <person name="Zheng C.-J."/>
            <person name="Schuster L."/>
            <person name="Cowan T.M."/>
            <person name="Smanski M.J."/>
            <person name="Chevrette M.G."/>
            <person name="De Carvalho L.P.S."/>
            <person name="Shen B."/>
        </authorList>
    </citation>
    <scope>NUCLEOTIDE SEQUENCE [LARGE SCALE GENOMIC DNA]</scope>
    <source>
        <strain evidence="6 7">NPDC019708</strain>
    </source>
</reference>
<dbReference type="InterPro" id="IPR036220">
    <property type="entry name" value="UDP-Glc/GDP-Man_DH_C_sf"/>
</dbReference>
<sequence>MLAVRAGHTVIAFDTDPDRIEQLQHGNSYLPDVSDHDLERALATGRLIATGNPDAPAGFDVALIAVPTPTADDHPDLSYIEAASKTAATHLSPGATVILESTTYPGTTEHVVVPIMETSGLQAGREFRVGYAPERINPGTPLADLRSIPKIVAGIDDESRAAVAEFWSGLVDEVVPAPDIGTAELAKLVENTFRLINISLVNELTRNAHALGVDIWQALALAATKPFGYMPFHPSVGAGGHCLPSDTRHLAWRIRETAGASAPLIETAARINDDMPSYVAKRIVAGIRRRHPFVAGTRAVVVGATYKADIPDLRESAALKVVEALRGLGLNVVVVDPLVHAHPDLAVASKLTAEHVAGAAVVALLVAHRDLDHALIASSNYVFDACGVLPAAPNVERL</sequence>
<gene>
    <name evidence="6" type="ORF">ABZ510_36540</name>
</gene>
<evidence type="ECO:0000256" key="2">
    <source>
        <dbReference type="ARBA" id="ARBA00023002"/>
    </source>
</evidence>
<keyword evidence="3" id="KW-0520">NAD</keyword>
<keyword evidence="2" id="KW-0560">Oxidoreductase</keyword>
<dbReference type="InterPro" id="IPR017476">
    <property type="entry name" value="UDP-Glc/GDP-Man"/>
</dbReference>
<accession>A0ABV2X2J3</accession>
<dbReference type="SUPFAM" id="SSF52413">
    <property type="entry name" value="UDP-glucose/GDP-mannose dehydrogenase C-terminal domain"/>
    <property type="match status" value="1"/>
</dbReference>
<dbReference type="PANTHER" id="PTHR43491">
    <property type="entry name" value="UDP-N-ACETYL-D-MANNOSAMINE DEHYDROGENASE"/>
    <property type="match status" value="1"/>
</dbReference>
<dbReference type="PANTHER" id="PTHR43491:SF2">
    <property type="entry name" value="UDP-N-ACETYL-D-MANNOSAMINE DEHYDROGENASE"/>
    <property type="match status" value="1"/>
</dbReference>
<comment type="caution">
    <text evidence="6">The sequence shown here is derived from an EMBL/GenBank/DDBJ whole genome shotgun (WGS) entry which is preliminary data.</text>
</comment>
<dbReference type="Pfam" id="PF03720">
    <property type="entry name" value="UDPG_MGDP_dh_C"/>
    <property type="match status" value="1"/>
</dbReference>
<dbReference type="Pfam" id="PF00984">
    <property type="entry name" value="UDPG_MGDP_dh"/>
    <property type="match status" value="1"/>
</dbReference>
<dbReference type="InterPro" id="IPR028359">
    <property type="entry name" value="UDP_ManNAc/GlcNAc_DH"/>
</dbReference>